<sequence>MEYEALDEHELRVATETFDIEMQGVNLKVDEATTAINTVQTSMMTLQASIQNLTQAVGEIRPMVQQPQQPLDEDGSVNGDNAEAAAAQGVGRGIGRGLGRGVGCGFVKLGARRVPPQPQDDDLGKPDTSPTKVSLQIFSELDETKAHGLIFHGVFQNTEGETKRGHEAATPPGAAPPPAAPAYGVGPSGAHQRCPFAYIILPSRKP</sequence>
<dbReference type="AlphaFoldDB" id="A0AAD8UZU4"/>
<evidence type="ECO:0000256" key="1">
    <source>
        <dbReference type="SAM" id="MobiDB-lite"/>
    </source>
</evidence>
<reference evidence="2" key="1">
    <citation type="submission" date="2023-07" db="EMBL/GenBank/DDBJ databases">
        <title>A chromosome-level genome assembly of Lolium multiflorum.</title>
        <authorList>
            <person name="Chen Y."/>
            <person name="Copetti D."/>
            <person name="Kolliker R."/>
            <person name="Studer B."/>
        </authorList>
    </citation>
    <scope>NUCLEOTIDE SEQUENCE</scope>
    <source>
        <strain evidence="2">02402/16</strain>
        <tissue evidence="2">Leaf</tissue>
    </source>
</reference>
<protein>
    <submittedName>
        <fullName evidence="2">Uncharacterized protein</fullName>
    </submittedName>
</protein>
<comment type="caution">
    <text evidence="2">The sequence shown here is derived from an EMBL/GenBank/DDBJ whole genome shotgun (WGS) entry which is preliminary data.</text>
</comment>
<feature type="region of interest" description="Disordered" evidence="1">
    <location>
        <begin position="111"/>
        <end position="130"/>
    </location>
</feature>
<evidence type="ECO:0000313" key="2">
    <source>
        <dbReference type="EMBL" id="KAK1574032.1"/>
    </source>
</evidence>
<keyword evidence="3" id="KW-1185">Reference proteome</keyword>
<gene>
    <name evidence="2" type="ORF">QYE76_017759</name>
</gene>
<accession>A0AAD8UZU4</accession>
<organism evidence="2 3">
    <name type="scientific">Lolium multiflorum</name>
    <name type="common">Italian ryegrass</name>
    <name type="synonym">Lolium perenne subsp. multiflorum</name>
    <dbReference type="NCBI Taxonomy" id="4521"/>
    <lineage>
        <taxon>Eukaryota</taxon>
        <taxon>Viridiplantae</taxon>
        <taxon>Streptophyta</taxon>
        <taxon>Embryophyta</taxon>
        <taxon>Tracheophyta</taxon>
        <taxon>Spermatophyta</taxon>
        <taxon>Magnoliopsida</taxon>
        <taxon>Liliopsida</taxon>
        <taxon>Poales</taxon>
        <taxon>Poaceae</taxon>
        <taxon>BOP clade</taxon>
        <taxon>Pooideae</taxon>
        <taxon>Poodae</taxon>
        <taxon>Poeae</taxon>
        <taxon>Poeae Chloroplast Group 2 (Poeae type)</taxon>
        <taxon>Loliodinae</taxon>
        <taxon>Loliinae</taxon>
        <taxon>Lolium</taxon>
    </lineage>
</organism>
<dbReference type="EMBL" id="JAUUTY010000851">
    <property type="protein sequence ID" value="KAK1574032.1"/>
    <property type="molecule type" value="Genomic_DNA"/>
</dbReference>
<name>A0AAD8UZU4_LOLMU</name>
<feature type="region of interest" description="Disordered" evidence="1">
    <location>
        <begin position="160"/>
        <end position="187"/>
    </location>
</feature>
<evidence type="ECO:0000313" key="3">
    <source>
        <dbReference type="Proteomes" id="UP001231189"/>
    </source>
</evidence>
<proteinExistence type="predicted"/>
<dbReference type="Proteomes" id="UP001231189">
    <property type="component" value="Unassembled WGS sequence"/>
</dbReference>